<sequence length="268" mass="29584">MAPDMHHVDRKSLYTSLEARIDYLHKFLDWDDRDIEALAYGAQHIQNLIPAVVHIIYHKLSEFDITARAFEVRNTSSESPSKDELSSDSSLLMERQNFLNSYLTKMSQLSKGSSDQSKMAFWEYLDSVGAMHVGLQKSKELRIDYIHISLTLSLIQSVMSQAILDHSSIPISRRAAIVKSFSKVIWIQNDLFARWYVRDGEEFPDNPAVARIQVPRGNGTASVTTGTTTPGTASTASGSAPAATSASAAPSTCPFSAMSKEMGLKVGH</sequence>
<evidence type="ECO:0000256" key="1">
    <source>
        <dbReference type="SAM" id="MobiDB-lite"/>
    </source>
</evidence>
<dbReference type="GO" id="GO:0020037">
    <property type="term" value="F:heme binding"/>
    <property type="evidence" value="ECO:0007669"/>
    <property type="project" value="InterPro"/>
</dbReference>
<comment type="caution">
    <text evidence="3">The sequence shown here is derived from an EMBL/GenBank/DDBJ whole genome shotgun (WGS) entry which is preliminary data.</text>
</comment>
<dbReference type="OrthoDB" id="10027058at2759"/>
<dbReference type="InterPro" id="IPR012292">
    <property type="entry name" value="Globin/Proto"/>
</dbReference>
<keyword evidence="4" id="KW-1185">Reference proteome</keyword>
<proteinExistence type="predicted"/>
<dbReference type="Gene3D" id="1.10.490.10">
    <property type="entry name" value="Globins"/>
    <property type="match status" value="1"/>
</dbReference>
<protein>
    <recommendedName>
        <fullName evidence="2">Globin-sensor domain-containing protein</fullName>
    </recommendedName>
</protein>
<reference evidence="3 4" key="1">
    <citation type="submission" date="2017-06" db="EMBL/GenBank/DDBJ databases">
        <title>Comparative genomic analysis of Ambrosia Fusariam Clade fungi.</title>
        <authorList>
            <person name="Stajich J.E."/>
            <person name="Carrillo J."/>
            <person name="Kijimoto T."/>
            <person name="Eskalen A."/>
            <person name="O'Donnell K."/>
            <person name="Kasson M."/>
        </authorList>
    </citation>
    <scope>NUCLEOTIDE SEQUENCE [LARGE SCALE GENOMIC DNA]</scope>
    <source>
        <strain evidence="3">UCR3666</strain>
    </source>
</reference>
<feature type="region of interest" description="Disordered" evidence="1">
    <location>
        <begin position="215"/>
        <end position="250"/>
    </location>
</feature>
<evidence type="ECO:0000313" key="4">
    <source>
        <dbReference type="Proteomes" id="UP000277212"/>
    </source>
</evidence>
<feature type="compositionally biased region" description="Low complexity" evidence="1">
    <location>
        <begin position="219"/>
        <end position="250"/>
    </location>
</feature>
<gene>
    <name evidence="3" type="ORF">CDV36_002292</name>
</gene>
<name>A0A3M2SKD4_9HYPO</name>
<dbReference type="InterPro" id="IPR044398">
    <property type="entry name" value="Globin-sensor_dom"/>
</dbReference>
<dbReference type="AlphaFoldDB" id="A0A3M2SKD4"/>
<evidence type="ECO:0000313" key="3">
    <source>
        <dbReference type="EMBL" id="RMJ18010.1"/>
    </source>
</evidence>
<feature type="domain" description="Globin-sensor" evidence="2">
    <location>
        <begin position="18"/>
        <end position="202"/>
    </location>
</feature>
<dbReference type="Proteomes" id="UP000277212">
    <property type="component" value="Unassembled WGS sequence"/>
</dbReference>
<dbReference type="EMBL" id="NKUJ01000024">
    <property type="protein sequence ID" value="RMJ18010.1"/>
    <property type="molecule type" value="Genomic_DNA"/>
</dbReference>
<accession>A0A3M2SKD4</accession>
<evidence type="ECO:0000259" key="2">
    <source>
        <dbReference type="Pfam" id="PF11563"/>
    </source>
</evidence>
<organism evidence="3 4">
    <name type="scientific">Fusarium kuroshium</name>
    <dbReference type="NCBI Taxonomy" id="2010991"/>
    <lineage>
        <taxon>Eukaryota</taxon>
        <taxon>Fungi</taxon>
        <taxon>Dikarya</taxon>
        <taxon>Ascomycota</taxon>
        <taxon>Pezizomycotina</taxon>
        <taxon>Sordariomycetes</taxon>
        <taxon>Hypocreomycetidae</taxon>
        <taxon>Hypocreales</taxon>
        <taxon>Nectriaceae</taxon>
        <taxon>Fusarium</taxon>
        <taxon>Fusarium solani species complex</taxon>
    </lineage>
</organism>
<dbReference type="PANTHER" id="PTHR42071:SF1">
    <property type="entry name" value="GLOBIN-SENSOR DOMAIN-CONTAINING PROTEIN"/>
    <property type="match status" value="1"/>
</dbReference>
<dbReference type="Pfam" id="PF11563">
    <property type="entry name" value="Protoglobin"/>
    <property type="match status" value="1"/>
</dbReference>
<dbReference type="PANTHER" id="PTHR42071">
    <property type="entry name" value="PROTOGLOBIN DOMAIN-CONTAINING PROTEIN"/>
    <property type="match status" value="1"/>
</dbReference>
<dbReference type="GO" id="GO:0019825">
    <property type="term" value="F:oxygen binding"/>
    <property type="evidence" value="ECO:0007669"/>
    <property type="project" value="InterPro"/>
</dbReference>